<evidence type="ECO:0000256" key="1">
    <source>
        <dbReference type="ARBA" id="ARBA00022801"/>
    </source>
</evidence>
<dbReference type="InterPro" id="IPR011650">
    <property type="entry name" value="Peptidase_M20_dimer"/>
</dbReference>
<proteinExistence type="predicted"/>
<dbReference type="InterPro" id="IPR002933">
    <property type="entry name" value="Peptidase_M20"/>
</dbReference>
<dbReference type="Pfam" id="PF07687">
    <property type="entry name" value="M20_dimer"/>
    <property type="match status" value="1"/>
</dbReference>
<dbReference type="SUPFAM" id="SSF53187">
    <property type="entry name" value="Zn-dependent exopeptidases"/>
    <property type="match status" value="1"/>
</dbReference>
<keyword evidence="2" id="KW-0479">Metal-binding</keyword>
<evidence type="ECO:0000256" key="3">
    <source>
        <dbReference type="SAM" id="SignalP"/>
    </source>
</evidence>
<dbReference type="InterPro" id="IPR017439">
    <property type="entry name" value="Amidohydrolase"/>
</dbReference>
<dbReference type="PANTHER" id="PTHR11014">
    <property type="entry name" value="PEPTIDASE M20 FAMILY MEMBER"/>
    <property type="match status" value="1"/>
</dbReference>
<feature type="chain" id="PRO_5043828963" evidence="3">
    <location>
        <begin position="26"/>
        <end position="447"/>
    </location>
</feature>
<dbReference type="NCBIfam" id="TIGR01891">
    <property type="entry name" value="amidohydrolases"/>
    <property type="match status" value="1"/>
</dbReference>
<reference evidence="5" key="1">
    <citation type="submission" date="2023-03" db="EMBL/GenBank/DDBJ databases">
        <title>Edaphobacter sp.</title>
        <authorList>
            <person name="Huber K.J."/>
            <person name="Papendorf J."/>
            <person name="Pilke C."/>
            <person name="Bunk B."/>
            <person name="Sproeer C."/>
            <person name="Pester M."/>
        </authorList>
    </citation>
    <scope>NUCLEOTIDE SEQUENCE</scope>
    <source>
        <strain evidence="5">DSM 110680</strain>
    </source>
</reference>
<dbReference type="Gene3D" id="3.30.70.360">
    <property type="match status" value="1"/>
</dbReference>
<feature type="binding site" evidence="2">
    <location>
        <position position="145"/>
    </location>
    <ligand>
        <name>Mn(2+)</name>
        <dbReference type="ChEBI" id="CHEBI:29035"/>
        <label>2</label>
    </ligand>
</feature>
<feature type="binding site" evidence="2">
    <location>
        <position position="143"/>
    </location>
    <ligand>
        <name>Mn(2+)</name>
        <dbReference type="ChEBI" id="CHEBI:29035"/>
        <label>2</label>
    </ligand>
</feature>
<dbReference type="PIRSF" id="PIRSF005962">
    <property type="entry name" value="Pept_M20D_amidohydro"/>
    <property type="match status" value="1"/>
</dbReference>
<comment type="cofactor">
    <cofactor evidence="2">
        <name>Mn(2+)</name>
        <dbReference type="ChEBI" id="CHEBI:29035"/>
    </cofactor>
    <text evidence="2">The Mn(2+) ion enhances activity.</text>
</comment>
<feature type="binding site" evidence="2">
    <location>
        <position position="179"/>
    </location>
    <ligand>
        <name>Mn(2+)</name>
        <dbReference type="ChEBI" id="CHEBI:29035"/>
        <label>2</label>
    </ligand>
</feature>
<dbReference type="Pfam" id="PF01546">
    <property type="entry name" value="Peptidase_M20"/>
    <property type="match status" value="1"/>
</dbReference>
<dbReference type="GO" id="GO:0016787">
    <property type="term" value="F:hydrolase activity"/>
    <property type="evidence" value="ECO:0007669"/>
    <property type="project" value="UniProtKB-KW"/>
</dbReference>
<dbReference type="EMBL" id="CP121196">
    <property type="protein sequence ID" value="XBH18399.1"/>
    <property type="molecule type" value="Genomic_DNA"/>
</dbReference>
<sequence length="447" mass="47093">MRRTLSVLVATVVAPCALVAQNVGSAPSDLAASAKRQLPALTETYKHLHRNPELSHHEEKTSAFVAGELRKLGYTVTERVGKYPDGSQAYGVVAMLQNGAGPRVLIRADMDALPVEEKTGLDYASKVRSTNAQGQDVGVMHACGHDIHMTVLLGAARELAERKSQWHGTLMLIGQPSEEMIDGSKAMLADGLYGRFGRPDFVVAEHDSNDVAAGSISIKGGPLLASSNGITVTMRGIGGHGSRPEAGKDPIVLAAEFVLVAQTIVSRQIDPQQPAVLTVGTIHGGTKNNIIPDEVQLGISLRTYSPAVRDAIIADIRRTAKGLAESYGIPEDRMPVVTLGESTPETFNDPALAERLRASAVAALGKGRVEEAKAVMGSEDVGLFTLDGKIPGVMYWLGAADASKLAESKKTGVSLPSLHSALFAPVYAPAIETGVTAMTAMALDLLK</sequence>
<dbReference type="PANTHER" id="PTHR11014:SF63">
    <property type="entry name" value="METALLOPEPTIDASE, PUTATIVE (AFU_ORTHOLOGUE AFUA_6G09600)-RELATED"/>
    <property type="match status" value="1"/>
</dbReference>
<feature type="domain" description="Peptidase M20 dimerisation" evidence="4">
    <location>
        <begin position="229"/>
        <end position="325"/>
    </location>
</feature>
<keyword evidence="2" id="KW-0464">Manganese</keyword>
<dbReference type="RefSeq" id="WP_348263624.1">
    <property type="nucleotide sequence ID" value="NZ_CP121196.1"/>
</dbReference>
<keyword evidence="1" id="KW-0378">Hydrolase</keyword>
<evidence type="ECO:0000259" key="4">
    <source>
        <dbReference type="Pfam" id="PF07687"/>
    </source>
</evidence>
<name>A0AAU7DM48_9BACT</name>
<dbReference type="InterPro" id="IPR036264">
    <property type="entry name" value="Bact_exopeptidase_dim_dom"/>
</dbReference>
<evidence type="ECO:0000256" key="2">
    <source>
        <dbReference type="PIRSR" id="PIRSR005962-1"/>
    </source>
</evidence>
<organism evidence="5">
    <name type="scientific">Telmatobacter sp. DSM 110680</name>
    <dbReference type="NCBI Taxonomy" id="3036704"/>
    <lineage>
        <taxon>Bacteria</taxon>
        <taxon>Pseudomonadati</taxon>
        <taxon>Acidobacteriota</taxon>
        <taxon>Terriglobia</taxon>
        <taxon>Terriglobales</taxon>
        <taxon>Acidobacteriaceae</taxon>
        <taxon>Telmatobacter</taxon>
    </lineage>
</organism>
<gene>
    <name evidence="5" type="ORF">P8935_03470</name>
</gene>
<keyword evidence="3" id="KW-0732">Signal</keyword>
<feature type="binding site" evidence="2">
    <location>
        <position position="206"/>
    </location>
    <ligand>
        <name>Mn(2+)</name>
        <dbReference type="ChEBI" id="CHEBI:29035"/>
        <label>2</label>
    </ligand>
</feature>
<protein>
    <submittedName>
        <fullName evidence="5">Amidohydrolase</fullName>
    </submittedName>
</protein>
<evidence type="ECO:0000313" key="5">
    <source>
        <dbReference type="EMBL" id="XBH18399.1"/>
    </source>
</evidence>
<dbReference type="AlphaFoldDB" id="A0AAU7DM48"/>
<dbReference type="GO" id="GO:0046872">
    <property type="term" value="F:metal ion binding"/>
    <property type="evidence" value="ECO:0007669"/>
    <property type="project" value="UniProtKB-KW"/>
</dbReference>
<feature type="binding site" evidence="2">
    <location>
        <position position="419"/>
    </location>
    <ligand>
        <name>Mn(2+)</name>
        <dbReference type="ChEBI" id="CHEBI:29035"/>
        <label>2</label>
    </ligand>
</feature>
<dbReference type="SUPFAM" id="SSF55031">
    <property type="entry name" value="Bacterial exopeptidase dimerisation domain"/>
    <property type="match status" value="1"/>
</dbReference>
<dbReference type="Gene3D" id="3.40.630.10">
    <property type="entry name" value="Zn peptidases"/>
    <property type="match status" value="1"/>
</dbReference>
<feature type="signal peptide" evidence="3">
    <location>
        <begin position="1"/>
        <end position="25"/>
    </location>
</feature>
<accession>A0AAU7DM48</accession>